<dbReference type="GO" id="GO:0072686">
    <property type="term" value="C:mitotic spindle"/>
    <property type="evidence" value="ECO:0007669"/>
    <property type="project" value="TreeGrafter"/>
</dbReference>
<dbReference type="Proteomes" id="UP000050794">
    <property type="component" value="Unassembled WGS sequence"/>
</dbReference>
<dbReference type="InterPro" id="IPR052779">
    <property type="entry name" value="WDR62"/>
</dbReference>
<dbReference type="PANTHER" id="PTHR45589">
    <property type="entry name" value="WD REPEAT DOMAIN 62, ISOFORM G"/>
    <property type="match status" value="1"/>
</dbReference>
<proteinExistence type="predicted"/>
<dbReference type="GO" id="GO:0007099">
    <property type="term" value="P:centriole replication"/>
    <property type="evidence" value="ECO:0007669"/>
    <property type="project" value="TreeGrafter"/>
</dbReference>
<evidence type="ECO:0000313" key="2">
    <source>
        <dbReference type="Proteomes" id="UP000050794"/>
    </source>
</evidence>
<name>A0A183VFX9_TOXCA</name>
<evidence type="ECO:0000313" key="1">
    <source>
        <dbReference type="EMBL" id="VDM50970.1"/>
    </source>
</evidence>
<dbReference type="EMBL" id="UYWY01027253">
    <property type="protein sequence ID" value="VDM50970.1"/>
    <property type="molecule type" value="Genomic_DNA"/>
</dbReference>
<accession>A0A183VFX9</accession>
<dbReference type="WBParaSite" id="TCNE_0001965301-mRNA-1">
    <property type="protein sequence ID" value="TCNE_0001965301-mRNA-1"/>
    <property type="gene ID" value="TCNE_0001965301"/>
</dbReference>
<keyword evidence="2" id="KW-1185">Reference proteome</keyword>
<dbReference type="AlphaFoldDB" id="A0A183VFX9"/>
<gene>
    <name evidence="1" type="ORF">TCNE_LOCUS19649</name>
</gene>
<reference evidence="1 2" key="2">
    <citation type="submission" date="2018-11" db="EMBL/GenBank/DDBJ databases">
        <authorList>
            <consortium name="Pathogen Informatics"/>
        </authorList>
    </citation>
    <scope>NUCLEOTIDE SEQUENCE [LARGE SCALE GENOMIC DNA]</scope>
</reference>
<evidence type="ECO:0000313" key="3">
    <source>
        <dbReference type="WBParaSite" id="TCNE_0001965301-mRNA-1"/>
    </source>
</evidence>
<organism evidence="2 3">
    <name type="scientific">Toxocara canis</name>
    <name type="common">Canine roundworm</name>
    <dbReference type="NCBI Taxonomy" id="6265"/>
    <lineage>
        <taxon>Eukaryota</taxon>
        <taxon>Metazoa</taxon>
        <taxon>Ecdysozoa</taxon>
        <taxon>Nematoda</taxon>
        <taxon>Chromadorea</taxon>
        <taxon>Rhabditida</taxon>
        <taxon>Spirurina</taxon>
        <taxon>Ascaridomorpha</taxon>
        <taxon>Ascaridoidea</taxon>
        <taxon>Toxocaridae</taxon>
        <taxon>Toxocara</taxon>
    </lineage>
</organism>
<protein>
    <submittedName>
        <fullName evidence="1 3">Uncharacterized protein</fullName>
    </submittedName>
</protein>
<sequence length="172" mass="18777">MLSASGVLVLQYCGENSGERREGNRSERPKRVIGCTAASRCSISVDENKGIIAYPAGLGRSAILANHRNNTFVDVCCAPNNKTFSITETKTLVESNDEKLVNTYDLNGETPYSMVLGIGELFIGFNNGTIRCFDVQSVTHKRTYCKTHYLLCDVAMGRYVDALLSTSHPANG</sequence>
<dbReference type="PANTHER" id="PTHR45589:SF1">
    <property type="entry name" value="WD REPEAT DOMAIN 62, ISOFORM G"/>
    <property type="match status" value="1"/>
</dbReference>
<reference evidence="3" key="1">
    <citation type="submission" date="2016-06" db="UniProtKB">
        <authorList>
            <consortium name="WormBaseParasite"/>
        </authorList>
    </citation>
    <scope>IDENTIFICATION</scope>
</reference>